<dbReference type="OrthoDB" id="50040at2157"/>
<dbReference type="InterPro" id="IPR043941">
    <property type="entry name" value="EMC6-arch"/>
</dbReference>
<evidence type="ECO:0000313" key="4">
    <source>
        <dbReference type="Proteomes" id="UP000570823"/>
    </source>
</evidence>
<dbReference type="Proteomes" id="UP000570823">
    <property type="component" value="Unassembled WGS sequence"/>
</dbReference>
<dbReference type="Pfam" id="PF19094">
    <property type="entry name" value="EMC6_arch"/>
    <property type="match status" value="1"/>
</dbReference>
<dbReference type="AlphaFoldDB" id="A0A7K4HMC3"/>
<feature type="transmembrane region" description="Helical" evidence="2">
    <location>
        <begin position="101"/>
        <end position="119"/>
    </location>
</feature>
<sequence length="125" mass="14256">MMSEEEHVQIKPDAPKEKGEKNQAQKRTEHIERIHRTLVACFMGIAAGMLSYYLSGAVDPATGMQQNQIIGVLFLMAAVVFQKHIFMLMKIDYTELGGKDWFYQAFMTFSFWLIAWAVMLTTSAV</sequence>
<evidence type="ECO:0000256" key="2">
    <source>
        <dbReference type="SAM" id="Phobius"/>
    </source>
</evidence>
<feature type="region of interest" description="Disordered" evidence="1">
    <location>
        <begin position="1"/>
        <end position="28"/>
    </location>
</feature>
<protein>
    <submittedName>
        <fullName evidence="3">Uncharacterized protein</fullName>
    </submittedName>
</protein>
<keyword evidence="4" id="KW-1185">Reference proteome</keyword>
<name>A0A7K4HMC3_9EURY</name>
<comment type="caution">
    <text evidence="3">The sequence shown here is derived from an EMBL/GenBank/DDBJ whole genome shotgun (WGS) entry which is preliminary data.</text>
</comment>
<organism evidence="3 4">
    <name type="scientific">Methanofollis tationis</name>
    <dbReference type="NCBI Taxonomy" id="81417"/>
    <lineage>
        <taxon>Archaea</taxon>
        <taxon>Methanobacteriati</taxon>
        <taxon>Methanobacteriota</taxon>
        <taxon>Stenosarchaea group</taxon>
        <taxon>Methanomicrobia</taxon>
        <taxon>Methanomicrobiales</taxon>
        <taxon>Methanomicrobiaceae</taxon>
        <taxon>Methanofollis</taxon>
    </lineage>
</organism>
<feature type="transmembrane region" description="Helical" evidence="2">
    <location>
        <begin position="69"/>
        <end position="89"/>
    </location>
</feature>
<evidence type="ECO:0000256" key="1">
    <source>
        <dbReference type="SAM" id="MobiDB-lite"/>
    </source>
</evidence>
<keyword evidence="2" id="KW-1133">Transmembrane helix</keyword>
<gene>
    <name evidence="3" type="ORF">HWN36_03195</name>
</gene>
<proteinExistence type="predicted"/>
<dbReference type="EMBL" id="JABXWR010000001">
    <property type="protein sequence ID" value="NVO66339.1"/>
    <property type="molecule type" value="Genomic_DNA"/>
</dbReference>
<reference evidence="3 4" key="1">
    <citation type="submission" date="2020-06" db="EMBL/GenBank/DDBJ databases">
        <title>Methanofollis fontis sp. nov., a methanogen isolated from marine sediments near a cold seep at Four-Way Closure Ridge offshore southwestern Taiwan.</title>
        <authorList>
            <person name="Chen S.-C."/>
            <person name="Teng N.-H."/>
            <person name="Lin Y.-S."/>
            <person name="Lai M.-C."/>
            <person name="Chen H.-H."/>
            <person name="Wang C.-C."/>
        </authorList>
    </citation>
    <scope>NUCLEOTIDE SEQUENCE [LARGE SCALE GENOMIC DNA]</scope>
    <source>
        <strain evidence="3 4">DSM 2702</strain>
    </source>
</reference>
<feature type="transmembrane region" description="Helical" evidence="2">
    <location>
        <begin position="34"/>
        <end position="54"/>
    </location>
</feature>
<evidence type="ECO:0000313" key="3">
    <source>
        <dbReference type="EMBL" id="NVO66339.1"/>
    </source>
</evidence>
<accession>A0A7K4HMC3</accession>
<keyword evidence="2" id="KW-0812">Transmembrane</keyword>
<keyword evidence="2" id="KW-0472">Membrane</keyword>